<dbReference type="PANTHER" id="PTHR43081">
    <property type="entry name" value="ADENYLATE CYCLASE, TERMINAL-DIFFERENTIATION SPECIFIC-RELATED"/>
    <property type="match status" value="1"/>
</dbReference>
<dbReference type="InterPro" id="IPR001054">
    <property type="entry name" value="A/G_cyclase"/>
</dbReference>
<comment type="similarity">
    <text evidence="1">Belongs to the adenylyl cyclase class-3 family.</text>
</comment>
<dbReference type="AlphaFoldDB" id="A0A238VKH0"/>
<dbReference type="EMBL" id="FZNW01000003">
    <property type="protein sequence ID" value="SNR34698.1"/>
    <property type="molecule type" value="Genomic_DNA"/>
</dbReference>
<dbReference type="InterPro" id="IPR029787">
    <property type="entry name" value="Nucleotide_cyclase"/>
</dbReference>
<dbReference type="GO" id="GO:0035556">
    <property type="term" value="P:intracellular signal transduction"/>
    <property type="evidence" value="ECO:0007669"/>
    <property type="project" value="InterPro"/>
</dbReference>
<evidence type="ECO:0000313" key="4">
    <source>
        <dbReference type="EMBL" id="SNR34698.1"/>
    </source>
</evidence>
<dbReference type="PROSITE" id="PS50125">
    <property type="entry name" value="GUANYLATE_CYCLASE_2"/>
    <property type="match status" value="1"/>
</dbReference>
<keyword evidence="5" id="KW-1185">Reference proteome</keyword>
<sequence length="341" mass="37690">MREVPPDVPDDPDSDSEQAAMRRRVERVLLGGERRYTRHEVAAAADVPQEQSRTLWNALGFATTADDDVVFTDGDVEALRLGEGLTELGVINREAQSSVARALGHHLSRLAEWQVSLFWSWFNERPELFSDENAIAETIEAIVPVLETLQTHVWRRHLAAYAGRALAAPDEGRWAGSEVVGFVDMVGYTRLSRRVDDSELSEVLDRFEGLASDVIAERQGRIVKMIGDEVLFVVDEPTDGAEIALRLNEYGEHDSALPELRTGLAYGRVLDRFGDVYGSVVNLAARLTSVARPGSVLVDSTLAEALSGETTYELRTRRTISVRGYSRLKLITLERASGTGP</sequence>
<dbReference type="PANTHER" id="PTHR43081:SF19">
    <property type="entry name" value="PH-SENSITIVE ADENYLATE CYCLASE RV1264"/>
    <property type="match status" value="1"/>
</dbReference>
<dbReference type="Proteomes" id="UP000198348">
    <property type="component" value="Unassembled WGS sequence"/>
</dbReference>
<evidence type="ECO:0000256" key="2">
    <source>
        <dbReference type="SAM" id="MobiDB-lite"/>
    </source>
</evidence>
<evidence type="ECO:0000313" key="5">
    <source>
        <dbReference type="Proteomes" id="UP000198348"/>
    </source>
</evidence>
<dbReference type="SUPFAM" id="SSF55073">
    <property type="entry name" value="Nucleotide cyclase"/>
    <property type="match status" value="1"/>
</dbReference>
<feature type="domain" description="Guanylate cyclase" evidence="3">
    <location>
        <begin position="179"/>
        <end position="288"/>
    </location>
</feature>
<accession>A0A238VKH0</accession>
<dbReference type="Gene3D" id="3.30.70.1230">
    <property type="entry name" value="Nucleotide cyclase"/>
    <property type="match status" value="1"/>
</dbReference>
<dbReference type="InterPro" id="IPR050697">
    <property type="entry name" value="Adenylyl/Guanylyl_Cyclase_3/4"/>
</dbReference>
<gene>
    <name evidence="4" type="ORF">SAMN06265360_1034</name>
</gene>
<organism evidence="4 5">
    <name type="scientific">Haloechinothrix alba</name>
    <dbReference type="NCBI Taxonomy" id="664784"/>
    <lineage>
        <taxon>Bacteria</taxon>
        <taxon>Bacillati</taxon>
        <taxon>Actinomycetota</taxon>
        <taxon>Actinomycetes</taxon>
        <taxon>Pseudonocardiales</taxon>
        <taxon>Pseudonocardiaceae</taxon>
        <taxon>Haloechinothrix</taxon>
    </lineage>
</organism>
<dbReference type="GO" id="GO:0004016">
    <property type="term" value="F:adenylate cyclase activity"/>
    <property type="evidence" value="ECO:0007669"/>
    <property type="project" value="UniProtKB-ARBA"/>
</dbReference>
<dbReference type="Pfam" id="PF00211">
    <property type="entry name" value="Guanylate_cyc"/>
    <property type="match status" value="1"/>
</dbReference>
<feature type="region of interest" description="Disordered" evidence="2">
    <location>
        <begin position="1"/>
        <end position="20"/>
    </location>
</feature>
<evidence type="ECO:0000259" key="3">
    <source>
        <dbReference type="PROSITE" id="PS50125"/>
    </source>
</evidence>
<reference evidence="4 5" key="1">
    <citation type="submission" date="2017-06" db="EMBL/GenBank/DDBJ databases">
        <authorList>
            <person name="Kim H.J."/>
            <person name="Triplett B.A."/>
        </authorList>
    </citation>
    <scope>NUCLEOTIDE SEQUENCE [LARGE SCALE GENOMIC DNA]</scope>
    <source>
        <strain evidence="4 5">DSM 45207</strain>
    </source>
</reference>
<dbReference type="GO" id="GO:0006171">
    <property type="term" value="P:cAMP biosynthetic process"/>
    <property type="evidence" value="ECO:0007669"/>
    <property type="project" value="TreeGrafter"/>
</dbReference>
<name>A0A238VKH0_9PSEU</name>
<protein>
    <submittedName>
        <fullName evidence="4">Adenylate cyclase</fullName>
    </submittedName>
</protein>
<dbReference type="CDD" id="cd07302">
    <property type="entry name" value="CHD"/>
    <property type="match status" value="1"/>
</dbReference>
<proteinExistence type="inferred from homology"/>
<evidence type="ECO:0000256" key="1">
    <source>
        <dbReference type="ARBA" id="ARBA00005381"/>
    </source>
</evidence>